<sequence length="259" mass="30484">MSFLDEKQIKYGFDYYHKDESQLKSVVEVSEYHGEKQLMINCTQLGDSFTPQYQTRKEKKRVLQEWCDFLLKNKETFTELSFGTRMPQELFEAVCAQKKLKKLYIKWGVYSDISKMVNLTELEYLHLGSGASVQSIEPIAHLEKLLALSVENFQKIEDYDSLIKLKKLESLSIEGDSFGPQYIHVKSLDFLCQMKQLRFFRFLTARLKSKDYTPVLSLKNIEHLTLRPCKEVKKLYDEMIQLSNLKYGLLIDKPELYLK</sequence>
<evidence type="ECO:0008006" key="3">
    <source>
        <dbReference type="Google" id="ProtNLM"/>
    </source>
</evidence>
<evidence type="ECO:0000313" key="2">
    <source>
        <dbReference type="Proteomes" id="UP000005017"/>
    </source>
</evidence>
<organism evidence="1 2">
    <name type="scientific">Bulleidia extructa W1219</name>
    <dbReference type="NCBI Taxonomy" id="679192"/>
    <lineage>
        <taxon>Bacteria</taxon>
        <taxon>Bacillati</taxon>
        <taxon>Bacillota</taxon>
        <taxon>Erysipelotrichia</taxon>
        <taxon>Erysipelotrichales</taxon>
        <taxon>Erysipelotrichaceae</taxon>
        <taxon>Bulleidia</taxon>
    </lineage>
</organism>
<dbReference type="STRING" id="679192.HMPREF9013_0634"/>
<dbReference type="RefSeq" id="WP_006627043.1">
    <property type="nucleotide sequence ID" value="NZ_ADFR01000007.1"/>
</dbReference>
<dbReference type="InterPro" id="IPR032675">
    <property type="entry name" value="LRR_dom_sf"/>
</dbReference>
<gene>
    <name evidence="1" type="ORF">HMPREF9013_0634</name>
</gene>
<comment type="caution">
    <text evidence="1">The sequence shown here is derived from an EMBL/GenBank/DDBJ whole genome shotgun (WGS) entry which is preliminary data.</text>
</comment>
<proteinExistence type="predicted"/>
<name>D2MNU2_9FIRM</name>
<dbReference type="Proteomes" id="UP000005017">
    <property type="component" value="Unassembled WGS sequence"/>
</dbReference>
<evidence type="ECO:0000313" key="1">
    <source>
        <dbReference type="EMBL" id="EFC05711.1"/>
    </source>
</evidence>
<dbReference type="SUPFAM" id="SSF52058">
    <property type="entry name" value="L domain-like"/>
    <property type="match status" value="1"/>
</dbReference>
<dbReference type="AlphaFoldDB" id="D2MNU2"/>
<dbReference type="eggNOG" id="COG4886">
    <property type="taxonomic scope" value="Bacteria"/>
</dbReference>
<protein>
    <recommendedName>
        <fullName evidence="3">Leucine Rich Repeat protein</fullName>
    </recommendedName>
</protein>
<accession>D2MNU2</accession>
<dbReference type="Gene3D" id="3.80.10.10">
    <property type="entry name" value="Ribonuclease Inhibitor"/>
    <property type="match status" value="1"/>
</dbReference>
<dbReference type="OrthoDB" id="5965518at2"/>
<keyword evidence="2" id="KW-1185">Reference proteome</keyword>
<dbReference type="EMBL" id="ADFR01000007">
    <property type="protein sequence ID" value="EFC05711.1"/>
    <property type="molecule type" value="Genomic_DNA"/>
</dbReference>
<reference evidence="2" key="1">
    <citation type="submission" date="2009-12" db="EMBL/GenBank/DDBJ databases">
        <title>Sequence of Clostridiales genomosp. BVAB3 str. UPII9-5.</title>
        <authorList>
            <person name="Madupu R."/>
            <person name="Durkin A.S."/>
            <person name="Torralba M."/>
            <person name="Methe B."/>
            <person name="Sutton G.G."/>
            <person name="Strausberg R.L."/>
            <person name="Nelson K.E."/>
        </authorList>
    </citation>
    <scope>NUCLEOTIDE SEQUENCE [LARGE SCALE GENOMIC DNA]</scope>
    <source>
        <strain evidence="2">W1219</strain>
    </source>
</reference>